<dbReference type="Proteomes" id="UP001549106">
    <property type="component" value="Unassembled WGS sequence"/>
</dbReference>
<dbReference type="EMBL" id="JBEPMJ010000004">
    <property type="protein sequence ID" value="MET3749582.1"/>
    <property type="molecule type" value="Genomic_DNA"/>
</dbReference>
<dbReference type="InterPro" id="IPR041522">
    <property type="entry name" value="CdaR_GGDEF"/>
</dbReference>
<reference evidence="4 5" key="1">
    <citation type="submission" date="2024-06" db="EMBL/GenBank/DDBJ databases">
        <title>Genomic Encyclopedia of Type Strains, Phase IV (KMG-IV): sequencing the most valuable type-strain genomes for metagenomic binning, comparative biology and taxonomic classification.</title>
        <authorList>
            <person name="Goeker M."/>
        </authorList>
    </citation>
    <scope>NUCLEOTIDE SEQUENCE [LARGE SCALE GENOMIC DNA]</scope>
    <source>
        <strain evidence="4 5">DSM 29492</strain>
    </source>
</reference>
<gene>
    <name evidence="4" type="ORF">ABID24_000816</name>
</gene>
<dbReference type="PANTHER" id="PTHR33744">
    <property type="entry name" value="CARBOHYDRATE DIACID REGULATOR"/>
    <property type="match status" value="1"/>
</dbReference>
<comment type="similarity">
    <text evidence="1">Belongs to the CdaR family.</text>
</comment>
<name>A0ABV2M247_9FIRM</name>
<dbReference type="Pfam" id="PF13556">
    <property type="entry name" value="HTH_30"/>
    <property type="match status" value="1"/>
</dbReference>
<dbReference type="InterPro" id="IPR042070">
    <property type="entry name" value="PucR_C-HTH_sf"/>
</dbReference>
<evidence type="ECO:0000259" key="2">
    <source>
        <dbReference type="Pfam" id="PF13556"/>
    </source>
</evidence>
<protein>
    <recommendedName>
        <fullName evidence="6">PucR family transcriptional regulator</fullName>
    </recommendedName>
</protein>
<feature type="domain" description="PucR C-terminal helix-turn-helix" evidence="2">
    <location>
        <begin position="421"/>
        <end position="465"/>
    </location>
</feature>
<evidence type="ECO:0008006" key="6">
    <source>
        <dbReference type="Google" id="ProtNLM"/>
    </source>
</evidence>
<feature type="domain" description="CdaR GGDEF-like" evidence="3">
    <location>
        <begin position="258"/>
        <end position="367"/>
    </location>
</feature>
<organism evidence="4 5">
    <name type="scientific">Blautia caecimuris</name>
    <dbReference type="NCBI Taxonomy" id="1796615"/>
    <lineage>
        <taxon>Bacteria</taxon>
        <taxon>Bacillati</taxon>
        <taxon>Bacillota</taxon>
        <taxon>Clostridia</taxon>
        <taxon>Lachnospirales</taxon>
        <taxon>Lachnospiraceae</taxon>
        <taxon>Blautia</taxon>
    </lineage>
</organism>
<evidence type="ECO:0000313" key="4">
    <source>
        <dbReference type="EMBL" id="MET3749582.1"/>
    </source>
</evidence>
<keyword evidence="5" id="KW-1185">Reference proteome</keyword>
<dbReference type="InterPro" id="IPR051448">
    <property type="entry name" value="CdaR-like_regulators"/>
</dbReference>
<dbReference type="RefSeq" id="WP_257464098.1">
    <property type="nucleotide sequence ID" value="NZ_JANJZT010000004.1"/>
</dbReference>
<proteinExistence type="inferred from homology"/>
<dbReference type="Pfam" id="PF17853">
    <property type="entry name" value="GGDEF_2"/>
    <property type="match status" value="1"/>
</dbReference>
<evidence type="ECO:0000259" key="3">
    <source>
        <dbReference type="Pfam" id="PF17853"/>
    </source>
</evidence>
<comment type="caution">
    <text evidence="4">The sequence shown here is derived from an EMBL/GenBank/DDBJ whole genome shotgun (WGS) entry which is preliminary data.</text>
</comment>
<dbReference type="Gene3D" id="1.10.10.2840">
    <property type="entry name" value="PucR C-terminal helix-turn-helix domain"/>
    <property type="match status" value="1"/>
</dbReference>
<accession>A0ABV2M247</accession>
<evidence type="ECO:0000313" key="5">
    <source>
        <dbReference type="Proteomes" id="UP001549106"/>
    </source>
</evidence>
<evidence type="ECO:0000256" key="1">
    <source>
        <dbReference type="ARBA" id="ARBA00006754"/>
    </source>
</evidence>
<sequence>MKLSMWMIANRICALEPELYIEEDAPICLRSARMAYATDCVHVYQSGADAVCQGIGGKIVLRDMDCQQAFEIIQSVFDIYDDWISGLLPVAGTEDYQRIVDESRQIFQNPVIFLDGDNRVLALSSQYGEKDIDREWEHLCRYGYSSLDYIQKFRRTYSQNDFYIKNKAQLFSFGPELDNCVTMSVAVYYDNLFCGRINVLETDRKLNLGDIQILEILASHLSPYLGAMRYRQNQDFHQNIFQDLLQKQNIPATVLEERLHWQLGYMKWKPEDLFCLLTLHPERKDFSPDLLILAGNQLRKLFPQTSVFTMEDHIVMVCDQEKNAMENLFAVLREYLLVNHFAAGMSLPFRRLEKLRYYHQQALAAVSYGQRENRKSSVCDFYDYALSYIIEISDQEALICACHPDILALAEEDSKNHGDRLNTLCTYLNMERSLLNTAKALYIHRNTLVYRITKIIDSLHYDIEDVYCRDYMKMTFRILKLFSRL</sequence>
<dbReference type="InterPro" id="IPR025736">
    <property type="entry name" value="PucR_C-HTH_dom"/>
</dbReference>
<dbReference type="PANTHER" id="PTHR33744:SF1">
    <property type="entry name" value="DNA-BINDING TRANSCRIPTIONAL ACTIVATOR ADER"/>
    <property type="match status" value="1"/>
</dbReference>